<dbReference type="GO" id="GO:0050660">
    <property type="term" value="F:flavin adenine dinucleotide binding"/>
    <property type="evidence" value="ECO:0007669"/>
    <property type="project" value="InterPro"/>
</dbReference>
<evidence type="ECO:0000313" key="4">
    <source>
        <dbReference type="EMBL" id="HGT98288.1"/>
    </source>
</evidence>
<accession>A0A7J3MXM1</accession>
<dbReference type="AlphaFoldDB" id="A0A7J3MXM1"/>
<dbReference type="GO" id="GO:0051537">
    <property type="term" value="F:2 iron, 2 sulfur cluster binding"/>
    <property type="evidence" value="ECO:0007669"/>
    <property type="project" value="UniProtKB-KW"/>
</dbReference>
<dbReference type="PROSITE" id="PS00197">
    <property type="entry name" value="2FE2S_FER_1"/>
    <property type="match status" value="1"/>
</dbReference>
<keyword evidence="2" id="KW-0408">Iron</keyword>
<evidence type="ECO:0000256" key="2">
    <source>
        <dbReference type="PIRSR" id="PIRSR006816-2"/>
    </source>
</evidence>
<feature type="binding site" evidence="2">
    <location>
        <position position="230"/>
    </location>
    <ligand>
        <name>[2Fe-2S] cluster</name>
        <dbReference type="ChEBI" id="CHEBI:190135"/>
    </ligand>
</feature>
<feature type="binding site" evidence="2">
    <location>
        <position position="233"/>
    </location>
    <ligand>
        <name>[2Fe-2S] cluster</name>
        <dbReference type="ChEBI" id="CHEBI:190135"/>
    </ligand>
</feature>
<evidence type="ECO:0000256" key="1">
    <source>
        <dbReference type="PIRSR" id="PIRSR006816-1"/>
    </source>
</evidence>
<dbReference type="PANTHER" id="PTHR43513:SF3">
    <property type="entry name" value="DIHYDROOROTATE DEHYDROGENASE B (NAD(+)), ELECTRON TRANSFER SUBUNIT-RELATED"/>
    <property type="match status" value="1"/>
</dbReference>
<dbReference type="SUPFAM" id="SSF63380">
    <property type="entry name" value="Riboflavin synthase domain-like"/>
    <property type="match status" value="1"/>
</dbReference>
<dbReference type="InterPro" id="IPR019480">
    <property type="entry name" value="Dihydroorotate_DH_Fe-S-bd"/>
</dbReference>
<feature type="domain" description="FAD-binding FR-type" evidence="3">
    <location>
        <begin position="5"/>
        <end position="103"/>
    </location>
</feature>
<sequence>MIKIYGATRYTVLRKRILAPKIKEIDIYSPRIARAARAGQFVMVMVDRVSERIPLTIVDWDREDGWIRVVFQEVGVSTIKLGLVDIGEDLYHVSGPHGVPTHISRFGTVAVVGGGVAVAALYPVARAFKEAGNRVVAIIGARSSNLLIYEDKVRSICDELYISTDDGSRGIRGYVSSALEKIFSEGLKPDLVWIVGPVAMMKMCSSVARRYGVRAVASLNPIMVCGIGMCGACRVRVYGKTRFACLEGPEFDALGVDWNELELRLQMYRDEENISLRRFLESGGCIGQDKT</sequence>
<reference evidence="4" key="1">
    <citation type="journal article" date="2020" name="mSystems">
        <title>Genome- and Community-Level Interaction Insights into Carbon Utilization and Element Cycling Functions of Hydrothermarchaeota in Hydrothermal Sediment.</title>
        <authorList>
            <person name="Zhou Z."/>
            <person name="Liu Y."/>
            <person name="Xu W."/>
            <person name="Pan J."/>
            <person name="Luo Z.H."/>
            <person name="Li M."/>
        </authorList>
    </citation>
    <scope>NUCLEOTIDE SEQUENCE [LARGE SCALE GENOMIC DNA]</scope>
    <source>
        <strain evidence="4">SpSt-688</strain>
    </source>
</reference>
<feature type="binding site" evidence="2">
    <location>
        <position position="245"/>
    </location>
    <ligand>
        <name>[2Fe-2S] cluster</name>
        <dbReference type="ChEBI" id="CHEBI:190135"/>
    </ligand>
</feature>
<dbReference type="CDD" id="cd06219">
    <property type="entry name" value="DHOD_e_trans_like1"/>
    <property type="match status" value="1"/>
</dbReference>
<dbReference type="SUPFAM" id="SSF52343">
    <property type="entry name" value="Ferredoxin reductase-like, C-terminal NADP-linked domain"/>
    <property type="match status" value="1"/>
</dbReference>
<dbReference type="InterPro" id="IPR006058">
    <property type="entry name" value="2Fe2S_fd_BS"/>
</dbReference>
<dbReference type="InterPro" id="IPR012165">
    <property type="entry name" value="Cyt_c3_hydrogenase_gsu"/>
</dbReference>
<dbReference type="Gene3D" id="3.40.50.80">
    <property type="entry name" value="Nucleotide-binding domain of ferredoxin-NADP reductase (FNR) module"/>
    <property type="match status" value="1"/>
</dbReference>
<dbReference type="InterPro" id="IPR039261">
    <property type="entry name" value="FNR_nucleotide-bd"/>
</dbReference>
<dbReference type="GO" id="GO:0016491">
    <property type="term" value="F:oxidoreductase activity"/>
    <property type="evidence" value="ECO:0007669"/>
    <property type="project" value="InterPro"/>
</dbReference>
<dbReference type="GO" id="GO:0046872">
    <property type="term" value="F:metal ion binding"/>
    <property type="evidence" value="ECO:0007669"/>
    <property type="project" value="UniProtKB-KW"/>
</dbReference>
<organism evidence="4">
    <name type="scientific">Ignisphaera aggregans</name>
    <dbReference type="NCBI Taxonomy" id="334771"/>
    <lineage>
        <taxon>Archaea</taxon>
        <taxon>Thermoproteota</taxon>
        <taxon>Thermoprotei</taxon>
        <taxon>Desulfurococcales</taxon>
        <taxon>Desulfurococcaceae</taxon>
        <taxon>Ignisphaera</taxon>
    </lineage>
</organism>
<dbReference type="InterPro" id="IPR050353">
    <property type="entry name" value="PyrK_electron_transfer"/>
</dbReference>
<dbReference type="GO" id="GO:0006221">
    <property type="term" value="P:pyrimidine nucleotide biosynthetic process"/>
    <property type="evidence" value="ECO:0007669"/>
    <property type="project" value="InterPro"/>
</dbReference>
<keyword evidence="2" id="KW-0411">Iron-sulfur</keyword>
<dbReference type="NCBIfam" id="NF004862">
    <property type="entry name" value="PRK06222.1"/>
    <property type="match status" value="1"/>
</dbReference>
<comment type="cofactor">
    <cofactor evidence="1">
        <name>FAD</name>
        <dbReference type="ChEBI" id="CHEBI:57692"/>
    </cofactor>
    <text evidence="1">Binds 1 FAD per subunit.</text>
</comment>
<dbReference type="PROSITE" id="PS51384">
    <property type="entry name" value="FAD_FR"/>
    <property type="match status" value="1"/>
</dbReference>
<feature type="binding site" evidence="2">
    <location>
        <position position="225"/>
    </location>
    <ligand>
        <name>[2Fe-2S] cluster</name>
        <dbReference type="ChEBI" id="CHEBI:190135"/>
    </ligand>
</feature>
<dbReference type="PIRSF" id="PIRSF006816">
    <property type="entry name" value="Cyc3_hyd_g"/>
    <property type="match status" value="1"/>
</dbReference>
<name>A0A7J3MXM1_9CREN</name>
<protein>
    <submittedName>
        <fullName evidence="4">Sulfide/dihydroorotate dehydrogenase-like FAD/NAD-binding protein</fullName>
    </submittedName>
</protein>
<comment type="cofactor">
    <cofactor evidence="2">
        <name>[2Fe-2S] cluster</name>
        <dbReference type="ChEBI" id="CHEBI:190135"/>
    </cofactor>
    <text evidence="2">Binds 1 [2Fe-2S] cluster per subunit.</text>
</comment>
<dbReference type="InterPro" id="IPR017938">
    <property type="entry name" value="Riboflavin_synthase-like_b-brl"/>
</dbReference>
<dbReference type="Gene3D" id="2.40.30.10">
    <property type="entry name" value="Translation factors"/>
    <property type="match status" value="1"/>
</dbReference>
<keyword evidence="2" id="KW-0479">Metal-binding</keyword>
<comment type="caution">
    <text evidence="4">The sequence shown here is derived from an EMBL/GenBank/DDBJ whole genome shotgun (WGS) entry which is preliminary data.</text>
</comment>
<feature type="binding site" evidence="1">
    <location>
        <begin position="70"/>
        <end position="72"/>
    </location>
    <ligand>
        <name>FAD</name>
        <dbReference type="ChEBI" id="CHEBI:57692"/>
    </ligand>
</feature>
<dbReference type="Pfam" id="PF10418">
    <property type="entry name" value="DHODB_Fe-S_bind"/>
    <property type="match status" value="1"/>
</dbReference>
<dbReference type="InterPro" id="IPR017927">
    <property type="entry name" value="FAD-bd_FR_type"/>
</dbReference>
<evidence type="ECO:0000259" key="3">
    <source>
        <dbReference type="PROSITE" id="PS51384"/>
    </source>
</evidence>
<proteinExistence type="predicted"/>
<dbReference type="EMBL" id="DTDH01000075">
    <property type="protein sequence ID" value="HGT98288.1"/>
    <property type="molecule type" value="Genomic_DNA"/>
</dbReference>
<keyword evidence="2" id="KW-0001">2Fe-2S</keyword>
<dbReference type="PANTHER" id="PTHR43513">
    <property type="entry name" value="DIHYDROOROTATE DEHYDROGENASE B (NAD(+)), ELECTRON TRANSFER SUBUNIT"/>
    <property type="match status" value="1"/>
</dbReference>
<keyword evidence="1" id="KW-0274">FAD</keyword>
<keyword evidence="1" id="KW-0285">Flavoprotein</keyword>
<gene>
    <name evidence="4" type="ORF">ENU64_02495</name>
</gene>